<reference evidence="1" key="2">
    <citation type="journal article" date="2015" name="Data Brief">
        <title>Shoot transcriptome of the giant reed, Arundo donax.</title>
        <authorList>
            <person name="Barrero R.A."/>
            <person name="Guerrero F.D."/>
            <person name="Moolhuijzen P."/>
            <person name="Goolsby J.A."/>
            <person name="Tidwell J."/>
            <person name="Bellgard S.E."/>
            <person name="Bellgard M.I."/>
        </authorList>
    </citation>
    <scope>NUCLEOTIDE SEQUENCE</scope>
    <source>
        <tissue evidence="1">Shoot tissue taken approximately 20 cm above the soil surface</tissue>
    </source>
</reference>
<name>A0A0A9TUX4_ARUDO</name>
<accession>A0A0A9TUX4</accession>
<sequence length="50" mass="5897">MRGTIDCRGVHMIGLSKPRKEKLLQHQNKLRRHVVKLGSMHYCLHQLDSF</sequence>
<reference evidence="1" key="1">
    <citation type="submission" date="2014-09" db="EMBL/GenBank/DDBJ databases">
        <authorList>
            <person name="Magalhaes I.L.F."/>
            <person name="Oliveira U."/>
            <person name="Santos F.R."/>
            <person name="Vidigal T.H.D.A."/>
            <person name="Brescovit A.D."/>
            <person name="Santos A.J."/>
        </authorList>
    </citation>
    <scope>NUCLEOTIDE SEQUENCE</scope>
    <source>
        <tissue evidence="1">Shoot tissue taken approximately 20 cm above the soil surface</tissue>
    </source>
</reference>
<protein>
    <submittedName>
        <fullName evidence="1">Uncharacterized protein</fullName>
    </submittedName>
</protein>
<evidence type="ECO:0000313" key="1">
    <source>
        <dbReference type="EMBL" id="JAD17014.1"/>
    </source>
</evidence>
<proteinExistence type="predicted"/>
<organism evidence="1">
    <name type="scientific">Arundo donax</name>
    <name type="common">Giant reed</name>
    <name type="synonym">Donax arundinaceus</name>
    <dbReference type="NCBI Taxonomy" id="35708"/>
    <lineage>
        <taxon>Eukaryota</taxon>
        <taxon>Viridiplantae</taxon>
        <taxon>Streptophyta</taxon>
        <taxon>Embryophyta</taxon>
        <taxon>Tracheophyta</taxon>
        <taxon>Spermatophyta</taxon>
        <taxon>Magnoliopsida</taxon>
        <taxon>Liliopsida</taxon>
        <taxon>Poales</taxon>
        <taxon>Poaceae</taxon>
        <taxon>PACMAD clade</taxon>
        <taxon>Arundinoideae</taxon>
        <taxon>Arundineae</taxon>
        <taxon>Arundo</taxon>
    </lineage>
</organism>
<dbReference type="AlphaFoldDB" id="A0A0A9TUX4"/>
<dbReference type="EMBL" id="GBRH01280881">
    <property type="protein sequence ID" value="JAD17014.1"/>
    <property type="molecule type" value="Transcribed_RNA"/>
</dbReference>